<feature type="signal peptide" evidence="1">
    <location>
        <begin position="1"/>
        <end position="28"/>
    </location>
</feature>
<feature type="chain" id="PRO_5035421071" evidence="1">
    <location>
        <begin position="29"/>
        <end position="77"/>
    </location>
</feature>
<dbReference type="OrthoDB" id="1625577at2759"/>
<sequence length="77" mass="8460">MATASQCKRLLVVTFVLLFFISITACRARVLKAADSNGSVKNIPTSQDEKVLLDDDHADELVSMDYTPANKNPPIHN</sequence>
<dbReference type="AlphaFoldDB" id="A0A8K0EBH2"/>
<proteinExistence type="predicted"/>
<evidence type="ECO:0000256" key="1">
    <source>
        <dbReference type="SAM" id="SignalP"/>
    </source>
</evidence>
<protein>
    <submittedName>
        <fullName evidence="2">Uncharacterized protein</fullName>
    </submittedName>
</protein>
<evidence type="ECO:0000313" key="2">
    <source>
        <dbReference type="EMBL" id="KAF3440497.1"/>
    </source>
</evidence>
<evidence type="ECO:0000313" key="3">
    <source>
        <dbReference type="Proteomes" id="UP000796880"/>
    </source>
</evidence>
<dbReference type="InterPro" id="IPR049306">
    <property type="entry name" value="GLV1-2"/>
</dbReference>
<dbReference type="Pfam" id="PF21529">
    <property type="entry name" value="GLV1-2"/>
    <property type="match status" value="1"/>
</dbReference>
<gene>
    <name evidence="2" type="ORF">FNV43_RR18781</name>
</gene>
<keyword evidence="1" id="KW-0732">Signal</keyword>
<comment type="caution">
    <text evidence="2">The sequence shown here is derived from an EMBL/GenBank/DDBJ whole genome shotgun (WGS) entry which is preliminary data.</text>
</comment>
<dbReference type="Proteomes" id="UP000796880">
    <property type="component" value="Unassembled WGS sequence"/>
</dbReference>
<reference evidence="2" key="1">
    <citation type="submission" date="2020-03" db="EMBL/GenBank/DDBJ databases">
        <title>A high-quality chromosome-level genome assembly of a woody plant with both climbing and erect habits, Rhamnella rubrinervis.</title>
        <authorList>
            <person name="Lu Z."/>
            <person name="Yang Y."/>
            <person name="Zhu X."/>
            <person name="Sun Y."/>
        </authorList>
    </citation>
    <scope>NUCLEOTIDE SEQUENCE</scope>
    <source>
        <strain evidence="2">BYM</strain>
        <tissue evidence="2">Leaf</tissue>
    </source>
</reference>
<dbReference type="EMBL" id="VOIH02000008">
    <property type="protein sequence ID" value="KAF3440497.1"/>
    <property type="molecule type" value="Genomic_DNA"/>
</dbReference>
<name>A0A8K0EBH2_9ROSA</name>
<accession>A0A8K0EBH2</accession>
<keyword evidence="3" id="KW-1185">Reference proteome</keyword>
<organism evidence="2 3">
    <name type="scientific">Rhamnella rubrinervis</name>
    <dbReference type="NCBI Taxonomy" id="2594499"/>
    <lineage>
        <taxon>Eukaryota</taxon>
        <taxon>Viridiplantae</taxon>
        <taxon>Streptophyta</taxon>
        <taxon>Embryophyta</taxon>
        <taxon>Tracheophyta</taxon>
        <taxon>Spermatophyta</taxon>
        <taxon>Magnoliopsida</taxon>
        <taxon>eudicotyledons</taxon>
        <taxon>Gunneridae</taxon>
        <taxon>Pentapetalae</taxon>
        <taxon>rosids</taxon>
        <taxon>fabids</taxon>
        <taxon>Rosales</taxon>
        <taxon>Rhamnaceae</taxon>
        <taxon>rhamnoid group</taxon>
        <taxon>Rhamneae</taxon>
        <taxon>Rhamnella</taxon>
    </lineage>
</organism>